<feature type="transmembrane region" description="Helical" evidence="8">
    <location>
        <begin position="121"/>
        <end position="145"/>
    </location>
</feature>
<feature type="region of interest" description="Disordered" evidence="7">
    <location>
        <begin position="1"/>
        <end position="35"/>
    </location>
</feature>
<dbReference type="PANTHER" id="PTHR23501">
    <property type="entry name" value="MAJOR FACILITATOR SUPERFAMILY"/>
    <property type="match status" value="1"/>
</dbReference>
<feature type="transmembrane region" description="Helical" evidence="8">
    <location>
        <begin position="90"/>
        <end position="109"/>
    </location>
</feature>
<proteinExistence type="inferred from homology"/>
<dbReference type="EMBL" id="BQFW01000001">
    <property type="protein sequence ID" value="GJJ68362.1"/>
    <property type="molecule type" value="Genomic_DNA"/>
</dbReference>
<dbReference type="InterPro" id="IPR020846">
    <property type="entry name" value="MFS_dom"/>
</dbReference>
<dbReference type="Gene3D" id="1.20.1250.20">
    <property type="entry name" value="MFS general substrate transporter like domains"/>
    <property type="match status" value="1"/>
</dbReference>
<feature type="domain" description="Major facilitator superfamily (MFS) profile" evidence="9">
    <location>
        <begin position="56"/>
        <end position="520"/>
    </location>
</feature>
<feature type="transmembrane region" description="Helical" evidence="8">
    <location>
        <begin position="53"/>
        <end position="78"/>
    </location>
</feature>
<evidence type="ECO:0000313" key="10">
    <source>
        <dbReference type="EMBL" id="GJJ68362.1"/>
    </source>
</evidence>
<evidence type="ECO:0000256" key="1">
    <source>
        <dbReference type="ARBA" id="ARBA00004127"/>
    </source>
</evidence>
<sequence>MTAVDRVNALTSEERGQVDSQEASPSTPDSKKEGAAAIPGFTDQSRVLPRKELAAVFAGLCIVLFMASLDQTIVSVLTPTLGKTFNAPQYIAWVGTSYLLTSTSMQPLYGKLSDIFGRKNMILFAIFFFLVGSLVCGAAPSIIVLAIGRGIAGIGAGGLIGLTMIIVSDVVSPRERGKYQGIIGAMFGLSAIIGPLLGGFLAEHSTWRWAFYLNLPLGAVSTVAMFFILKLPTVKGSYRQKLGRVDFLGSITFVIGIICVLLSTNWGGNEYSWSSTQIIVPYCVGAVFIAIFLFIEAKIAVEPILPFRLFRNRSVCSTYATSFFIGGAFLGVIFYCPLYFQLVKHYSATRSGLQLLPLVGGMMFGGIGSGVLITKTGRYRPFIWTALAIYVVGVALLSLWELDSKMNVQIGYLFVVGLGLGGCMQSVVLAGQSSVGFEDVATVTATLAFFRSMGGVVGVAIGGSLINNTLTKQGVDANNYRDVSMHPDKYAMATQAVFRMCVAWPALALISSLFIEHYELRKNVGGRGADTKVSEKIEEVSGIQSDDVGQKIEVLVDEERENHEEREQ</sequence>
<feature type="compositionally biased region" description="Polar residues" evidence="7">
    <location>
        <begin position="18"/>
        <end position="28"/>
    </location>
</feature>
<name>A0A9P3LS41_9FUNG</name>
<dbReference type="PROSITE" id="PS50850">
    <property type="entry name" value="MFS"/>
    <property type="match status" value="1"/>
</dbReference>
<evidence type="ECO:0000256" key="5">
    <source>
        <dbReference type="ARBA" id="ARBA00022989"/>
    </source>
</evidence>
<feature type="transmembrane region" description="Helical" evidence="8">
    <location>
        <begin position="443"/>
        <end position="466"/>
    </location>
</feature>
<dbReference type="SUPFAM" id="SSF103473">
    <property type="entry name" value="MFS general substrate transporter"/>
    <property type="match status" value="1"/>
</dbReference>
<keyword evidence="11" id="KW-1185">Reference proteome</keyword>
<reference evidence="10" key="1">
    <citation type="submission" date="2021-11" db="EMBL/GenBank/DDBJ databases">
        <authorList>
            <person name="Herlambang A."/>
            <person name="Guo Y."/>
            <person name="Takashima Y."/>
            <person name="Nishizawa T."/>
        </authorList>
    </citation>
    <scope>NUCLEOTIDE SEQUENCE</scope>
    <source>
        <strain evidence="10">E1425</strain>
    </source>
</reference>
<feature type="transmembrane region" description="Helical" evidence="8">
    <location>
        <begin position="151"/>
        <end position="171"/>
    </location>
</feature>
<keyword evidence="3" id="KW-0813">Transport</keyword>
<comment type="caution">
    <text evidence="10">The sequence shown here is derived from an EMBL/GenBank/DDBJ whole genome shotgun (WGS) entry which is preliminary data.</text>
</comment>
<evidence type="ECO:0000259" key="9">
    <source>
        <dbReference type="PROSITE" id="PS50850"/>
    </source>
</evidence>
<dbReference type="FunFam" id="1.20.1720.10:FF:000013">
    <property type="entry name" value="Related to multidrug resistance proteins"/>
    <property type="match status" value="1"/>
</dbReference>
<dbReference type="Proteomes" id="UP000827284">
    <property type="component" value="Unassembled WGS sequence"/>
</dbReference>
<evidence type="ECO:0000256" key="2">
    <source>
        <dbReference type="ARBA" id="ARBA00008335"/>
    </source>
</evidence>
<evidence type="ECO:0000313" key="11">
    <source>
        <dbReference type="Proteomes" id="UP000827284"/>
    </source>
</evidence>
<comment type="similarity">
    <text evidence="2">Belongs to the major facilitator superfamily.</text>
</comment>
<dbReference type="Gene3D" id="1.20.1720.10">
    <property type="entry name" value="Multidrug resistance protein D"/>
    <property type="match status" value="1"/>
</dbReference>
<feature type="transmembrane region" description="Helical" evidence="8">
    <location>
        <begin position="209"/>
        <end position="233"/>
    </location>
</feature>
<keyword evidence="4 8" id="KW-0812">Transmembrane</keyword>
<evidence type="ECO:0000256" key="3">
    <source>
        <dbReference type="ARBA" id="ARBA00022448"/>
    </source>
</evidence>
<feature type="transmembrane region" description="Helical" evidence="8">
    <location>
        <begin position="412"/>
        <end position="431"/>
    </location>
</feature>
<dbReference type="PRINTS" id="PR01036">
    <property type="entry name" value="TCRTETB"/>
</dbReference>
<evidence type="ECO:0000256" key="7">
    <source>
        <dbReference type="SAM" id="MobiDB-lite"/>
    </source>
</evidence>
<feature type="transmembrane region" description="Helical" evidence="8">
    <location>
        <begin position="278"/>
        <end position="295"/>
    </location>
</feature>
<dbReference type="GO" id="GO:0005886">
    <property type="term" value="C:plasma membrane"/>
    <property type="evidence" value="ECO:0007669"/>
    <property type="project" value="TreeGrafter"/>
</dbReference>
<comment type="subcellular location">
    <subcellularLocation>
        <location evidence="1">Endomembrane system</location>
        <topology evidence="1">Multi-pass membrane protein</topology>
    </subcellularLocation>
</comment>
<feature type="transmembrane region" description="Helical" evidence="8">
    <location>
        <begin position="381"/>
        <end position="400"/>
    </location>
</feature>
<keyword evidence="5 8" id="KW-1133">Transmembrane helix</keyword>
<gene>
    <name evidence="10" type="ORF">EMPS_00708</name>
</gene>
<dbReference type="CDD" id="cd17502">
    <property type="entry name" value="MFS_Azr1_MDR_like"/>
    <property type="match status" value="1"/>
</dbReference>
<dbReference type="OrthoDB" id="10021397at2759"/>
<dbReference type="GO" id="GO:0012505">
    <property type="term" value="C:endomembrane system"/>
    <property type="evidence" value="ECO:0007669"/>
    <property type="project" value="UniProtKB-SubCell"/>
</dbReference>
<protein>
    <recommendedName>
        <fullName evidence="9">Major facilitator superfamily (MFS) profile domain-containing protein</fullName>
    </recommendedName>
</protein>
<feature type="transmembrane region" description="Helical" evidence="8">
    <location>
        <begin position="245"/>
        <end position="266"/>
    </location>
</feature>
<dbReference type="InterPro" id="IPR011701">
    <property type="entry name" value="MFS"/>
</dbReference>
<feature type="transmembrane region" description="Helical" evidence="8">
    <location>
        <begin position="496"/>
        <end position="515"/>
    </location>
</feature>
<dbReference type="InterPro" id="IPR036259">
    <property type="entry name" value="MFS_trans_sf"/>
</dbReference>
<accession>A0A9P3LS41</accession>
<dbReference type="GO" id="GO:0022857">
    <property type="term" value="F:transmembrane transporter activity"/>
    <property type="evidence" value="ECO:0007669"/>
    <property type="project" value="InterPro"/>
</dbReference>
<evidence type="ECO:0000256" key="6">
    <source>
        <dbReference type="ARBA" id="ARBA00023136"/>
    </source>
</evidence>
<feature type="transmembrane region" description="Helical" evidence="8">
    <location>
        <begin position="352"/>
        <end position="374"/>
    </location>
</feature>
<feature type="transmembrane region" description="Helical" evidence="8">
    <location>
        <begin position="316"/>
        <end position="340"/>
    </location>
</feature>
<reference evidence="10" key="2">
    <citation type="journal article" date="2022" name="Microbiol. Resour. Announc.">
        <title>Whole-Genome Sequence of Entomortierella parvispora E1425, a Mucoromycotan Fungus Associated with Burkholderiaceae-Related Endosymbiotic Bacteria.</title>
        <authorList>
            <person name="Herlambang A."/>
            <person name="Guo Y."/>
            <person name="Takashima Y."/>
            <person name="Narisawa K."/>
            <person name="Ohta H."/>
            <person name="Nishizawa T."/>
        </authorList>
    </citation>
    <scope>NUCLEOTIDE SEQUENCE</scope>
    <source>
        <strain evidence="10">E1425</strain>
    </source>
</reference>
<evidence type="ECO:0000256" key="8">
    <source>
        <dbReference type="SAM" id="Phobius"/>
    </source>
</evidence>
<organism evidence="10 11">
    <name type="scientific">Entomortierella parvispora</name>
    <dbReference type="NCBI Taxonomy" id="205924"/>
    <lineage>
        <taxon>Eukaryota</taxon>
        <taxon>Fungi</taxon>
        <taxon>Fungi incertae sedis</taxon>
        <taxon>Mucoromycota</taxon>
        <taxon>Mortierellomycotina</taxon>
        <taxon>Mortierellomycetes</taxon>
        <taxon>Mortierellales</taxon>
        <taxon>Mortierellaceae</taxon>
        <taxon>Entomortierella</taxon>
    </lineage>
</organism>
<dbReference type="AlphaFoldDB" id="A0A9P3LS41"/>
<keyword evidence="6 8" id="KW-0472">Membrane</keyword>
<dbReference type="PANTHER" id="PTHR23501:SF191">
    <property type="entry name" value="VACUOLAR BASIC AMINO ACID TRANSPORTER 4"/>
    <property type="match status" value="1"/>
</dbReference>
<dbReference type="Pfam" id="PF07690">
    <property type="entry name" value="MFS_1"/>
    <property type="match status" value="1"/>
</dbReference>
<feature type="transmembrane region" description="Helical" evidence="8">
    <location>
        <begin position="183"/>
        <end position="203"/>
    </location>
</feature>
<evidence type="ECO:0000256" key="4">
    <source>
        <dbReference type="ARBA" id="ARBA00022692"/>
    </source>
</evidence>